<reference evidence="1 2" key="1">
    <citation type="submission" date="2024-06" db="EMBL/GenBank/DDBJ databases">
        <title>Sorghum-associated microbial communities from plants grown in Nebraska, USA.</title>
        <authorList>
            <person name="Schachtman D."/>
        </authorList>
    </citation>
    <scope>NUCLEOTIDE SEQUENCE [LARGE SCALE GENOMIC DNA]</scope>
    <source>
        <strain evidence="1 2">2857</strain>
    </source>
</reference>
<comment type="caution">
    <text evidence="1">The sequence shown here is derived from an EMBL/GenBank/DDBJ whole genome shotgun (WGS) entry which is preliminary data.</text>
</comment>
<name>A0ABV2QRY6_9MICO</name>
<evidence type="ECO:0000313" key="1">
    <source>
        <dbReference type="EMBL" id="MET4583623.1"/>
    </source>
</evidence>
<dbReference type="InterPro" id="IPR023393">
    <property type="entry name" value="START-like_dom_sf"/>
</dbReference>
<dbReference type="Gene3D" id="3.30.530.20">
    <property type="match status" value="1"/>
</dbReference>
<gene>
    <name evidence="1" type="ORF">ABIE21_003149</name>
</gene>
<sequence>MTRSSTATVEAVARASAMRSWNIGLQTSPTQFYPEFGVLPAVVRVHGQPPTWDAAGFTRTLELSDGGSVVETIAVSDPGVSFVYDLHDFRRLFGWLVSGARAEWTFASEGATTRIRWSYAFHPRPGRGLVVDAIVLLLWAPYMRRVLPSIVTAIERR</sequence>
<dbReference type="Pfam" id="PF10604">
    <property type="entry name" value="Polyketide_cyc2"/>
    <property type="match status" value="1"/>
</dbReference>
<dbReference type="InterPro" id="IPR019587">
    <property type="entry name" value="Polyketide_cyclase/dehydratase"/>
</dbReference>
<dbReference type="RefSeq" id="WP_354025789.1">
    <property type="nucleotide sequence ID" value="NZ_JBEPSJ010000004.1"/>
</dbReference>
<proteinExistence type="predicted"/>
<evidence type="ECO:0000313" key="2">
    <source>
        <dbReference type="Proteomes" id="UP001549257"/>
    </source>
</evidence>
<dbReference type="Proteomes" id="UP001549257">
    <property type="component" value="Unassembled WGS sequence"/>
</dbReference>
<organism evidence="1 2">
    <name type="scientific">Conyzicola nivalis</name>
    <dbReference type="NCBI Taxonomy" id="1477021"/>
    <lineage>
        <taxon>Bacteria</taxon>
        <taxon>Bacillati</taxon>
        <taxon>Actinomycetota</taxon>
        <taxon>Actinomycetes</taxon>
        <taxon>Micrococcales</taxon>
        <taxon>Microbacteriaceae</taxon>
        <taxon>Conyzicola</taxon>
    </lineage>
</organism>
<protein>
    <submittedName>
        <fullName evidence="1">Uncharacterized protein</fullName>
    </submittedName>
</protein>
<keyword evidence="2" id="KW-1185">Reference proteome</keyword>
<dbReference type="EMBL" id="JBEPSJ010000004">
    <property type="protein sequence ID" value="MET4583623.1"/>
    <property type="molecule type" value="Genomic_DNA"/>
</dbReference>
<dbReference type="SUPFAM" id="SSF55961">
    <property type="entry name" value="Bet v1-like"/>
    <property type="match status" value="1"/>
</dbReference>
<accession>A0ABV2QRY6</accession>